<feature type="transmembrane region" description="Helical" evidence="9">
    <location>
        <begin position="273"/>
        <end position="300"/>
    </location>
</feature>
<dbReference type="InterPro" id="IPR001173">
    <property type="entry name" value="Glyco_trans_2-like"/>
</dbReference>
<feature type="domain" description="Glycosyltransferase 2-like" evidence="10">
    <location>
        <begin position="7"/>
        <end position="169"/>
    </location>
</feature>
<comment type="caution">
    <text evidence="11">The sequence shown here is derived from an EMBL/GenBank/DDBJ whole genome shotgun (WGS) entry which is preliminary data.</text>
</comment>
<dbReference type="GO" id="GO:0099621">
    <property type="term" value="F:undecaprenyl-phosphate 4-deoxy-4-formamido-L-arabinose transferase activity"/>
    <property type="evidence" value="ECO:0007669"/>
    <property type="project" value="TreeGrafter"/>
</dbReference>
<evidence type="ECO:0000256" key="7">
    <source>
        <dbReference type="ARBA" id="ARBA00022989"/>
    </source>
</evidence>
<keyword evidence="12" id="KW-1185">Reference proteome</keyword>
<evidence type="ECO:0000313" key="11">
    <source>
        <dbReference type="EMBL" id="RNL78676.1"/>
    </source>
</evidence>
<evidence type="ECO:0000256" key="6">
    <source>
        <dbReference type="ARBA" id="ARBA00022985"/>
    </source>
</evidence>
<evidence type="ECO:0000313" key="12">
    <source>
        <dbReference type="Proteomes" id="UP000277094"/>
    </source>
</evidence>
<dbReference type="EMBL" id="RJSG01000002">
    <property type="protein sequence ID" value="RNL78676.1"/>
    <property type="molecule type" value="Genomic_DNA"/>
</dbReference>
<sequence length="307" mass="33418">MTTNLWVVVPALNEAENLPIVIPAIVNEMALLDVEGHVLVVDDGSTDKTREVSIDLADRLPRVSLLSMGRNQGKATALRHGFERALGEGAEVIAMMDADGQDDPAELGVLLARMADGADLVTGARNEGRNDRFIKRNTSKIYNGATARLSGVPGKDFNSGFKVMRADVARQAAPMMYGELHRYLTVIAHWFGFRTAEVTVQHHQRLHGKSKYGLARFWRGFVDLLTVRFLMSYESRPSHLFSGVGLSSFVVGGLGLTYLAAEKVAGQAIGGRPLLIASVTAVLAGLQFVLFGLLAELVVYSRNRERA</sequence>
<organism evidence="11 12">
    <name type="scientific">Nocardioides marmorisolisilvae</name>
    <dbReference type="NCBI Taxonomy" id="1542737"/>
    <lineage>
        <taxon>Bacteria</taxon>
        <taxon>Bacillati</taxon>
        <taxon>Actinomycetota</taxon>
        <taxon>Actinomycetes</taxon>
        <taxon>Propionibacteriales</taxon>
        <taxon>Nocardioidaceae</taxon>
        <taxon>Nocardioides</taxon>
    </lineage>
</organism>
<comment type="similarity">
    <text evidence="1">Belongs to the glycosyltransferase 2 family.</text>
</comment>
<keyword evidence="7 9" id="KW-1133">Transmembrane helix</keyword>
<keyword evidence="6" id="KW-0448">Lipopolysaccharide biosynthesis</keyword>
<evidence type="ECO:0000256" key="1">
    <source>
        <dbReference type="ARBA" id="ARBA00006739"/>
    </source>
</evidence>
<accession>A0A3N0DT66</accession>
<proteinExistence type="inferred from homology"/>
<dbReference type="CDD" id="cd04187">
    <property type="entry name" value="DPM1_like_bac"/>
    <property type="match status" value="1"/>
</dbReference>
<keyword evidence="4 11" id="KW-0808">Transferase</keyword>
<dbReference type="GO" id="GO:0009103">
    <property type="term" value="P:lipopolysaccharide biosynthetic process"/>
    <property type="evidence" value="ECO:0007669"/>
    <property type="project" value="UniProtKB-KW"/>
</dbReference>
<dbReference type="Proteomes" id="UP000277094">
    <property type="component" value="Unassembled WGS sequence"/>
</dbReference>
<evidence type="ECO:0000256" key="5">
    <source>
        <dbReference type="ARBA" id="ARBA00022692"/>
    </source>
</evidence>
<evidence type="ECO:0000256" key="3">
    <source>
        <dbReference type="ARBA" id="ARBA00022676"/>
    </source>
</evidence>
<evidence type="ECO:0000256" key="8">
    <source>
        <dbReference type="ARBA" id="ARBA00023136"/>
    </source>
</evidence>
<reference evidence="11 12" key="1">
    <citation type="submission" date="2018-11" db="EMBL/GenBank/DDBJ databases">
        <authorList>
            <person name="Li F."/>
        </authorList>
    </citation>
    <scope>NUCLEOTIDE SEQUENCE [LARGE SCALE GENOMIC DNA]</scope>
    <source>
        <strain evidence="11 12">KIS18-7</strain>
    </source>
</reference>
<dbReference type="PANTHER" id="PTHR48090">
    <property type="entry name" value="UNDECAPRENYL-PHOSPHATE 4-DEOXY-4-FORMAMIDO-L-ARABINOSE TRANSFERASE-RELATED"/>
    <property type="match status" value="1"/>
</dbReference>
<gene>
    <name evidence="11" type="ORF">EFL95_06220</name>
</gene>
<keyword evidence="5 9" id="KW-0812">Transmembrane</keyword>
<evidence type="ECO:0000256" key="2">
    <source>
        <dbReference type="ARBA" id="ARBA00022475"/>
    </source>
</evidence>
<keyword evidence="3" id="KW-0328">Glycosyltransferase</keyword>
<dbReference type="InterPro" id="IPR029044">
    <property type="entry name" value="Nucleotide-diphossugar_trans"/>
</dbReference>
<dbReference type="Gene3D" id="3.90.550.10">
    <property type="entry name" value="Spore Coat Polysaccharide Biosynthesis Protein SpsA, Chain A"/>
    <property type="match status" value="1"/>
</dbReference>
<dbReference type="OrthoDB" id="9810303at2"/>
<feature type="transmembrane region" description="Helical" evidence="9">
    <location>
        <begin position="240"/>
        <end position="261"/>
    </location>
</feature>
<dbReference type="AlphaFoldDB" id="A0A3N0DT66"/>
<dbReference type="GO" id="GO:0005886">
    <property type="term" value="C:plasma membrane"/>
    <property type="evidence" value="ECO:0007669"/>
    <property type="project" value="TreeGrafter"/>
</dbReference>
<dbReference type="InterPro" id="IPR050256">
    <property type="entry name" value="Glycosyltransferase_2"/>
</dbReference>
<keyword evidence="8 9" id="KW-0472">Membrane</keyword>
<keyword evidence="2" id="KW-1003">Cell membrane</keyword>
<name>A0A3N0DT66_9ACTN</name>
<evidence type="ECO:0000256" key="9">
    <source>
        <dbReference type="SAM" id="Phobius"/>
    </source>
</evidence>
<dbReference type="RefSeq" id="WP_123233177.1">
    <property type="nucleotide sequence ID" value="NZ_RJSG01000002.1"/>
</dbReference>
<dbReference type="SUPFAM" id="SSF53448">
    <property type="entry name" value="Nucleotide-diphospho-sugar transferases"/>
    <property type="match status" value="1"/>
</dbReference>
<evidence type="ECO:0000259" key="10">
    <source>
        <dbReference type="Pfam" id="PF00535"/>
    </source>
</evidence>
<evidence type="ECO:0000256" key="4">
    <source>
        <dbReference type="ARBA" id="ARBA00022679"/>
    </source>
</evidence>
<dbReference type="PANTHER" id="PTHR48090:SF3">
    <property type="entry name" value="UNDECAPRENYL-PHOSPHATE 4-DEOXY-4-FORMAMIDO-L-ARABINOSE TRANSFERASE"/>
    <property type="match status" value="1"/>
</dbReference>
<dbReference type="Pfam" id="PF00535">
    <property type="entry name" value="Glycos_transf_2"/>
    <property type="match status" value="1"/>
</dbReference>
<protein>
    <submittedName>
        <fullName evidence="11">Glycosyltransferase</fullName>
    </submittedName>
</protein>